<dbReference type="AlphaFoldDB" id="A0A0M0KVU1"/>
<evidence type="ECO:0000313" key="2">
    <source>
        <dbReference type="EMBL" id="KOO42747.1"/>
    </source>
</evidence>
<comment type="caution">
    <text evidence="2">The sequence shown here is derived from an EMBL/GenBank/DDBJ whole genome shotgun (WGS) entry which is preliminary data.</text>
</comment>
<evidence type="ECO:0000256" key="1">
    <source>
        <dbReference type="SAM" id="MobiDB-lite"/>
    </source>
</evidence>
<evidence type="ECO:0000313" key="3">
    <source>
        <dbReference type="Proteomes" id="UP000037558"/>
    </source>
</evidence>
<dbReference type="Proteomes" id="UP000037558">
    <property type="component" value="Unassembled WGS sequence"/>
</dbReference>
<keyword evidence="3" id="KW-1185">Reference proteome</keyword>
<dbReference type="PATRIC" id="fig|284581.3.peg.2803"/>
<name>A0A0M0KVU1_9BACI</name>
<gene>
    <name evidence="2" type="ORF">AMD01_16505</name>
</gene>
<proteinExistence type="predicted"/>
<dbReference type="STRING" id="284581.AMD01_16505"/>
<feature type="compositionally biased region" description="Basic residues" evidence="1">
    <location>
        <begin position="86"/>
        <end position="95"/>
    </location>
</feature>
<organism evidence="2 3">
    <name type="scientific">Priestia koreensis</name>
    <dbReference type="NCBI Taxonomy" id="284581"/>
    <lineage>
        <taxon>Bacteria</taxon>
        <taxon>Bacillati</taxon>
        <taxon>Bacillota</taxon>
        <taxon>Bacilli</taxon>
        <taxon>Bacillales</taxon>
        <taxon>Bacillaceae</taxon>
        <taxon>Priestia</taxon>
    </lineage>
</organism>
<feature type="region of interest" description="Disordered" evidence="1">
    <location>
        <begin position="67"/>
        <end position="95"/>
    </location>
</feature>
<accession>A0A0M0KVU1</accession>
<reference evidence="3" key="1">
    <citation type="submission" date="2015-08" db="EMBL/GenBank/DDBJ databases">
        <title>Fjat-14210 dsm16467.</title>
        <authorList>
            <person name="Liu B."/>
            <person name="Wang J."/>
            <person name="Zhu Y."/>
            <person name="Liu G."/>
            <person name="Chen Q."/>
            <person name="Chen Z."/>
            <person name="Lan J."/>
            <person name="Che J."/>
            <person name="Ge C."/>
            <person name="Shi H."/>
            <person name="Pan Z."/>
            <person name="Liu X."/>
        </authorList>
    </citation>
    <scope>NUCLEOTIDE SEQUENCE [LARGE SCALE GENOMIC DNA]</scope>
    <source>
        <strain evidence="3">DSM 16467</strain>
    </source>
</reference>
<protein>
    <submittedName>
        <fullName evidence="2">Uncharacterized protein</fullName>
    </submittedName>
</protein>
<sequence>MSDKNLKKELTGLSADFVQLFVGDILTRNNVGAAPENTVSPEQREQLKQTILDLQAKVDEMMERAAASKDAMSSQKVSQEAPLRALMRKKRENNS</sequence>
<dbReference type="EMBL" id="LILC01000023">
    <property type="protein sequence ID" value="KOO42747.1"/>
    <property type="molecule type" value="Genomic_DNA"/>
</dbReference>
<dbReference type="RefSeq" id="WP_053402544.1">
    <property type="nucleotide sequence ID" value="NZ_LILC01000023.1"/>
</dbReference>